<keyword evidence="10" id="KW-1185">Reference proteome</keyword>
<protein>
    <submittedName>
        <fullName evidence="9">Galactose-3-O-sulfotransferase</fullName>
    </submittedName>
</protein>
<evidence type="ECO:0000256" key="6">
    <source>
        <dbReference type="ARBA" id="ARBA00023034"/>
    </source>
</evidence>
<dbReference type="AlphaFoldDB" id="A0A1M6JUP9"/>
<evidence type="ECO:0000256" key="5">
    <source>
        <dbReference type="ARBA" id="ARBA00022989"/>
    </source>
</evidence>
<dbReference type="STRING" id="1121301.SAMN02745912_00163"/>
<dbReference type="OrthoDB" id="2079378at2"/>
<keyword evidence="6" id="KW-0333">Golgi apparatus</keyword>
<keyword evidence="8" id="KW-0325">Glycoprotein</keyword>
<dbReference type="Gene3D" id="3.40.50.300">
    <property type="entry name" value="P-loop containing nucleotide triphosphate hydrolases"/>
    <property type="match status" value="1"/>
</dbReference>
<reference evidence="10" key="1">
    <citation type="submission" date="2016-11" db="EMBL/GenBank/DDBJ databases">
        <authorList>
            <person name="Varghese N."/>
            <person name="Submissions S."/>
        </authorList>
    </citation>
    <scope>NUCLEOTIDE SEQUENCE [LARGE SCALE GENOMIC DNA]</scope>
    <source>
        <strain evidence="10">DSM 15212 / CIP 107654 / DViRD3</strain>
    </source>
</reference>
<evidence type="ECO:0000256" key="8">
    <source>
        <dbReference type="ARBA" id="ARBA00023180"/>
    </source>
</evidence>
<comment type="subcellular location">
    <subcellularLocation>
        <location evidence="1">Golgi apparatus membrane</location>
        <topology evidence="1">Single-pass type II membrane protein</topology>
    </subcellularLocation>
</comment>
<dbReference type="Pfam" id="PF06990">
    <property type="entry name" value="Gal-3-0_sulfotr"/>
    <property type="match status" value="1"/>
</dbReference>
<proteinExistence type="predicted"/>
<dbReference type="RefSeq" id="WP_073146463.1">
    <property type="nucleotide sequence ID" value="NZ_FRAG01000001.1"/>
</dbReference>
<evidence type="ECO:0000313" key="10">
    <source>
        <dbReference type="Proteomes" id="UP000184465"/>
    </source>
</evidence>
<keyword evidence="5" id="KW-1133">Transmembrane helix</keyword>
<dbReference type="PANTHER" id="PTHR32301:SF6">
    <property type="entry name" value="GOLVESIN-RELATED"/>
    <property type="match status" value="1"/>
</dbReference>
<organism evidence="9 10">
    <name type="scientific">Paramaledivibacter caminithermalis (strain DSM 15212 / CIP 107654 / DViRD3)</name>
    <name type="common">Clostridium caminithermale</name>
    <dbReference type="NCBI Taxonomy" id="1121301"/>
    <lineage>
        <taxon>Bacteria</taxon>
        <taxon>Bacillati</taxon>
        <taxon>Bacillota</taxon>
        <taxon>Clostridia</taxon>
        <taxon>Peptostreptococcales</taxon>
        <taxon>Caminicellaceae</taxon>
        <taxon>Paramaledivibacter</taxon>
    </lineage>
</organism>
<keyword evidence="2 9" id="KW-0808">Transferase</keyword>
<dbReference type="GO" id="GO:0016020">
    <property type="term" value="C:membrane"/>
    <property type="evidence" value="ECO:0007669"/>
    <property type="project" value="InterPro"/>
</dbReference>
<keyword evidence="7" id="KW-0472">Membrane</keyword>
<accession>A0A1M6JUP9</accession>
<dbReference type="InterPro" id="IPR009729">
    <property type="entry name" value="Gal-3-0_sulfotransfrase"/>
</dbReference>
<gene>
    <name evidence="9" type="ORF">SAMN02745912_00163</name>
</gene>
<keyword evidence="3" id="KW-0812">Transmembrane</keyword>
<evidence type="ECO:0000256" key="3">
    <source>
        <dbReference type="ARBA" id="ARBA00022692"/>
    </source>
</evidence>
<dbReference type="Proteomes" id="UP000184465">
    <property type="component" value="Unassembled WGS sequence"/>
</dbReference>
<keyword evidence="4" id="KW-0735">Signal-anchor</keyword>
<evidence type="ECO:0000256" key="2">
    <source>
        <dbReference type="ARBA" id="ARBA00022679"/>
    </source>
</evidence>
<dbReference type="PANTHER" id="PTHR32301">
    <property type="entry name" value="COUNTIN RECEPTOR CNR3-RELATED"/>
    <property type="match status" value="1"/>
</dbReference>
<name>A0A1M6JUP9_PARC5</name>
<evidence type="ECO:0000313" key="9">
    <source>
        <dbReference type="EMBL" id="SHJ50413.1"/>
    </source>
</evidence>
<dbReference type="InterPro" id="IPR027417">
    <property type="entry name" value="P-loop_NTPase"/>
</dbReference>
<dbReference type="GO" id="GO:0001733">
    <property type="term" value="F:galactosylceramide sulfotransferase activity"/>
    <property type="evidence" value="ECO:0007669"/>
    <property type="project" value="InterPro"/>
</dbReference>
<dbReference type="EMBL" id="FRAG01000001">
    <property type="protein sequence ID" value="SHJ50413.1"/>
    <property type="molecule type" value="Genomic_DNA"/>
</dbReference>
<dbReference type="GO" id="GO:0009247">
    <property type="term" value="P:glycolipid biosynthetic process"/>
    <property type="evidence" value="ECO:0007669"/>
    <property type="project" value="InterPro"/>
</dbReference>
<dbReference type="InterPro" id="IPR053259">
    <property type="entry name" value="Golvesin-related_Golgi"/>
</dbReference>
<evidence type="ECO:0000256" key="1">
    <source>
        <dbReference type="ARBA" id="ARBA00004323"/>
    </source>
</evidence>
<evidence type="ECO:0000256" key="7">
    <source>
        <dbReference type="ARBA" id="ARBA00023136"/>
    </source>
</evidence>
<dbReference type="SUPFAM" id="SSF52540">
    <property type="entry name" value="P-loop containing nucleoside triphosphate hydrolases"/>
    <property type="match status" value="1"/>
</dbReference>
<evidence type="ECO:0000256" key="4">
    <source>
        <dbReference type="ARBA" id="ARBA00022968"/>
    </source>
</evidence>
<sequence>MIINKEKYTSDVIIFIHILKTGGQTLHSIIEKQYKNNYYIKSPYWMQQGFSQYLENFDVDEIKRIEVLRGHFHFGVHKYLPQKKCRYMTFLRNPIEQVISFFYYTRTRKHHRHYKVLNNMTFDEYIKNENFNWTTSNVQTRFISGNKHKKGDFETAKKNLENYFSIVGITERFDESLSLMKKKLGWNIDYYKNKNITKNRPNINEISNETIDIIKGKNESDIKLYKFANKLLDDQLMPEGYEPPNYWSELIL</sequence>